<organism evidence="2 3">
    <name type="scientific">Musa troglodytarum</name>
    <name type="common">fe'i banana</name>
    <dbReference type="NCBI Taxonomy" id="320322"/>
    <lineage>
        <taxon>Eukaryota</taxon>
        <taxon>Viridiplantae</taxon>
        <taxon>Streptophyta</taxon>
        <taxon>Embryophyta</taxon>
        <taxon>Tracheophyta</taxon>
        <taxon>Spermatophyta</taxon>
        <taxon>Magnoliopsida</taxon>
        <taxon>Liliopsida</taxon>
        <taxon>Zingiberales</taxon>
        <taxon>Musaceae</taxon>
        <taxon>Musa</taxon>
    </lineage>
</organism>
<gene>
    <name evidence="2" type="ORF">MUK42_32630</name>
</gene>
<sequence length="53" mass="6238">MHLKDEQDMDGSNKISLLNKNLCFDLSHLFYDGNKERYILHQGTIKFGDLFSF</sequence>
<proteinExistence type="predicted"/>
<name>A0A9E7JS21_9LILI</name>
<evidence type="ECO:0000313" key="2">
    <source>
        <dbReference type="EMBL" id="URD91455.1"/>
    </source>
</evidence>
<dbReference type="InterPro" id="IPR056777">
    <property type="entry name" value="Ycf2_N"/>
</dbReference>
<evidence type="ECO:0000313" key="3">
    <source>
        <dbReference type="Proteomes" id="UP001055439"/>
    </source>
</evidence>
<feature type="domain" description="Ycf2 N-terminal" evidence="1">
    <location>
        <begin position="2"/>
        <end position="42"/>
    </location>
</feature>
<dbReference type="EMBL" id="CP097504">
    <property type="protein sequence ID" value="URD91455.1"/>
    <property type="molecule type" value="Genomic_DNA"/>
</dbReference>
<evidence type="ECO:0000259" key="1">
    <source>
        <dbReference type="Pfam" id="PF05695"/>
    </source>
</evidence>
<accession>A0A9E7JS21</accession>
<dbReference type="Proteomes" id="UP001055439">
    <property type="component" value="Chromosome 2"/>
</dbReference>
<keyword evidence="3" id="KW-1185">Reference proteome</keyword>
<reference evidence="2" key="1">
    <citation type="submission" date="2022-05" db="EMBL/GenBank/DDBJ databases">
        <title>The Musa troglodytarum L. genome provides insights into the mechanism of non-climacteric behaviour and enrichment of carotenoids.</title>
        <authorList>
            <person name="Wang J."/>
        </authorList>
    </citation>
    <scope>NUCLEOTIDE SEQUENCE</scope>
    <source>
        <tissue evidence="2">Leaf</tissue>
    </source>
</reference>
<dbReference type="AlphaFoldDB" id="A0A9E7JS21"/>
<dbReference type="Pfam" id="PF05695">
    <property type="entry name" value="Ycf2"/>
    <property type="match status" value="1"/>
</dbReference>
<protein>
    <recommendedName>
        <fullName evidence="1">Ycf2 N-terminal domain-containing protein</fullName>
    </recommendedName>
</protein>